<protein>
    <submittedName>
        <fullName evidence="1">Uncharacterized protein</fullName>
    </submittedName>
</protein>
<dbReference type="Proteomes" id="UP001150581">
    <property type="component" value="Unassembled WGS sequence"/>
</dbReference>
<comment type="caution">
    <text evidence="1">The sequence shown here is derived from an EMBL/GenBank/DDBJ whole genome shotgun (WGS) entry which is preliminary data.</text>
</comment>
<name>A0ACC1IS69_9FUNG</name>
<dbReference type="EMBL" id="JANBPG010000118">
    <property type="protein sequence ID" value="KAJ1899886.1"/>
    <property type="molecule type" value="Genomic_DNA"/>
</dbReference>
<reference evidence="1" key="1">
    <citation type="submission" date="2022-07" db="EMBL/GenBank/DDBJ databases">
        <title>Phylogenomic reconstructions and comparative analyses of Kickxellomycotina fungi.</title>
        <authorList>
            <person name="Reynolds N.K."/>
            <person name="Stajich J.E."/>
            <person name="Barry K."/>
            <person name="Grigoriev I.V."/>
            <person name="Crous P."/>
            <person name="Smith M.E."/>
        </authorList>
    </citation>
    <scope>NUCLEOTIDE SEQUENCE</scope>
    <source>
        <strain evidence="1">Benny 63K</strain>
    </source>
</reference>
<sequence length="348" mass="37616">MQRAFQRAYTSVSFMAPMVAGKMSTHQPRLQTLAQLIPPLTYDLHKGDCGRVAAIGGCEEYTGAPYFVASTALRLGADIAHVICEKDAASVIKGYSPDIIVYPYLRSTVNRQDMELGEIARRVGWVLDKMHAVSIGSGLGNDDNIRESVGRIIVAARERGIPMVLDADSLALVGRDPDLVRGYQNAVLTPNAPEFARLCDSLGISKEDAESEHAAQLVAEKLGGVTIVKKGKSDVITNGKTTFVCEELSGLRRCGGQGDILSGAIATFLAWGHKYKQGKWKHTGGEVDFANIPMLAAYSACLVARHASFLAFDECGRATQSTSILDQVDIAFDNKFDEVLKAVRPPKK</sequence>
<evidence type="ECO:0000313" key="1">
    <source>
        <dbReference type="EMBL" id="KAJ1899886.1"/>
    </source>
</evidence>
<evidence type="ECO:0000313" key="2">
    <source>
        <dbReference type="Proteomes" id="UP001150581"/>
    </source>
</evidence>
<proteinExistence type="predicted"/>
<gene>
    <name evidence="1" type="ORF">LPJ66_001829</name>
</gene>
<accession>A0ACC1IS69</accession>
<organism evidence="1 2">
    <name type="scientific">Kickxella alabastrina</name>
    <dbReference type="NCBI Taxonomy" id="61397"/>
    <lineage>
        <taxon>Eukaryota</taxon>
        <taxon>Fungi</taxon>
        <taxon>Fungi incertae sedis</taxon>
        <taxon>Zoopagomycota</taxon>
        <taxon>Kickxellomycotina</taxon>
        <taxon>Kickxellomycetes</taxon>
        <taxon>Kickxellales</taxon>
        <taxon>Kickxellaceae</taxon>
        <taxon>Kickxella</taxon>
    </lineage>
</organism>
<keyword evidence="2" id="KW-1185">Reference proteome</keyword>